<evidence type="ECO:0000313" key="3">
    <source>
        <dbReference type="Proteomes" id="UP000717696"/>
    </source>
</evidence>
<accession>A0A9P9D5V7</accession>
<dbReference type="OrthoDB" id="5396311at2759"/>
<reference evidence="2" key="1">
    <citation type="journal article" date="2021" name="Nat. Commun.">
        <title>Genetic determinants of endophytism in the Arabidopsis root mycobiome.</title>
        <authorList>
            <person name="Mesny F."/>
            <person name="Miyauchi S."/>
            <person name="Thiergart T."/>
            <person name="Pickel B."/>
            <person name="Atanasova L."/>
            <person name="Karlsson M."/>
            <person name="Huettel B."/>
            <person name="Barry K.W."/>
            <person name="Haridas S."/>
            <person name="Chen C."/>
            <person name="Bauer D."/>
            <person name="Andreopoulos W."/>
            <person name="Pangilinan J."/>
            <person name="LaButti K."/>
            <person name="Riley R."/>
            <person name="Lipzen A."/>
            <person name="Clum A."/>
            <person name="Drula E."/>
            <person name="Henrissat B."/>
            <person name="Kohler A."/>
            <person name="Grigoriev I.V."/>
            <person name="Martin F.M."/>
            <person name="Hacquard S."/>
        </authorList>
    </citation>
    <scope>NUCLEOTIDE SEQUENCE</scope>
    <source>
        <strain evidence="2">MPI-CAGE-AT-0021</strain>
    </source>
</reference>
<feature type="non-terminal residue" evidence="2">
    <location>
        <position position="70"/>
    </location>
</feature>
<dbReference type="EMBL" id="JAGMUU010000048">
    <property type="protein sequence ID" value="KAH7112992.1"/>
    <property type="molecule type" value="Genomic_DNA"/>
</dbReference>
<evidence type="ECO:0000313" key="2">
    <source>
        <dbReference type="EMBL" id="KAH7112992.1"/>
    </source>
</evidence>
<organism evidence="2 3">
    <name type="scientific">Dactylonectria estremocensis</name>
    <dbReference type="NCBI Taxonomy" id="1079267"/>
    <lineage>
        <taxon>Eukaryota</taxon>
        <taxon>Fungi</taxon>
        <taxon>Dikarya</taxon>
        <taxon>Ascomycota</taxon>
        <taxon>Pezizomycotina</taxon>
        <taxon>Sordariomycetes</taxon>
        <taxon>Hypocreomycetidae</taxon>
        <taxon>Hypocreales</taxon>
        <taxon>Nectriaceae</taxon>
        <taxon>Dactylonectria</taxon>
    </lineage>
</organism>
<sequence>FLRCYYEARKSGITYNNIISGWKSSGLWPVSIAKPLMNPMTTTLPETPKTPPKRALSPSPSLFKTPQSSR</sequence>
<feature type="region of interest" description="Disordered" evidence="1">
    <location>
        <begin position="39"/>
        <end position="70"/>
    </location>
</feature>
<keyword evidence="3" id="KW-1185">Reference proteome</keyword>
<comment type="caution">
    <text evidence="2">The sequence shown here is derived from an EMBL/GenBank/DDBJ whole genome shotgun (WGS) entry which is preliminary data.</text>
</comment>
<dbReference type="AlphaFoldDB" id="A0A9P9D5V7"/>
<feature type="non-terminal residue" evidence="2">
    <location>
        <position position="1"/>
    </location>
</feature>
<protein>
    <submittedName>
        <fullName evidence="2">Uncharacterized protein</fullName>
    </submittedName>
</protein>
<proteinExistence type="predicted"/>
<feature type="compositionally biased region" description="Polar residues" evidence="1">
    <location>
        <begin position="58"/>
        <end position="70"/>
    </location>
</feature>
<name>A0A9P9D5V7_9HYPO</name>
<dbReference type="Proteomes" id="UP000717696">
    <property type="component" value="Unassembled WGS sequence"/>
</dbReference>
<gene>
    <name evidence="2" type="ORF">B0J13DRAFT_406478</name>
</gene>
<evidence type="ECO:0000256" key="1">
    <source>
        <dbReference type="SAM" id="MobiDB-lite"/>
    </source>
</evidence>